<feature type="transmembrane region" description="Helical" evidence="7">
    <location>
        <begin position="7"/>
        <end position="28"/>
    </location>
</feature>
<dbReference type="InterPro" id="IPR000515">
    <property type="entry name" value="MetI-like"/>
</dbReference>
<evidence type="ECO:0000256" key="5">
    <source>
        <dbReference type="ARBA" id="ARBA00022989"/>
    </source>
</evidence>
<comment type="subcellular location">
    <subcellularLocation>
        <location evidence="1 7">Cell membrane</location>
        <topology evidence="1 7">Multi-pass membrane protein</topology>
    </subcellularLocation>
</comment>
<dbReference type="OrthoDB" id="9815445at2"/>
<accession>A0A4D7AZE6</accession>
<comment type="similarity">
    <text evidence="7">Belongs to the binding-protein-dependent transport system permease family.</text>
</comment>
<dbReference type="GO" id="GO:0055085">
    <property type="term" value="P:transmembrane transport"/>
    <property type="evidence" value="ECO:0007669"/>
    <property type="project" value="InterPro"/>
</dbReference>
<evidence type="ECO:0000256" key="1">
    <source>
        <dbReference type="ARBA" id="ARBA00004651"/>
    </source>
</evidence>
<dbReference type="EMBL" id="CP039690">
    <property type="protein sequence ID" value="QCI66824.1"/>
    <property type="molecule type" value="Genomic_DNA"/>
</dbReference>
<reference evidence="9 10" key="1">
    <citation type="submission" date="2019-04" db="EMBL/GenBank/DDBJ databases">
        <title>Phreatobacter aquaticus sp. nov.</title>
        <authorList>
            <person name="Choi A."/>
        </authorList>
    </citation>
    <scope>NUCLEOTIDE SEQUENCE [LARGE SCALE GENOMIC DNA]</scope>
    <source>
        <strain evidence="9 10">KCTC 52518</strain>
    </source>
</reference>
<evidence type="ECO:0000313" key="10">
    <source>
        <dbReference type="Proteomes" id="UP000298781"/>
    </source>
</evidence>
<dbReference type="Proteomes" id="UP000298781">
    <property type="component" value="Chromosome"/>
</dbReference>
<dbReference type="InterPro" id="IPR050901">
    <property type="entry name" value="BP-dep_ABC_trans_perm"/>
</dbReference>
<gene>
    <name evidence="9" type="ORF">E8M01_22815</name>
</gene>
<dbReference type="PROSITE" id="PS50928">
    <property type="entry name" value="ABC_TM1"/>
    <property type="match status" value="1"/>
</dbReference>
<evidence type="ECO:0000256" key="7">
    <source>
        <dbReference type="RuleBase" id="RU363032"/>
    </source>
</evidence>
<dbReference type="GO" id="GO:0005886">
    <property type="term" value="C:plasma membrane"/>
    <property type="evidence" value="ECO:0007669"/>
    <property type="project" value="UniProtKB-SubCell"/>
</dbReference>
<feature type="transmembrane region" description="Helical" evidence="7">
    <location>
        <begin position="134"/>
        <end position="158"/>
    </location>
</feature>
<feature type="domain" description="ABC transmembrane type-1" evidence="8">
    <location>
        <begin position="70"/>
        <end position="261"/>
    </location>
</feature>
<feature type="transmembrane region" description="Helical" evidence="7">
    <location>
        <begin position="240"/>
        <end position="261"/>
    </location>
</feature>
<keyword evidence="3" id="KW-1003">Cell membrane</keyword>
<keyword evidence="4 7" id="KW-0812">Transmembrane</keyword>
<evidence type="ECO:0000256" key="2">
    <source>
        <dbReference type="ARBA" id="ARBA00022448"/>
    </source>
</evidence>
<feature type="transmembrane region" description="Helical" evidence="7">
    <location>
        <begin position="186"/>
        <end position="207"/>
    </location>
</feature>
<proteinExistence type="inferred from homology"/>
<keyword evidence="10" id="KW-1185">Reference proteome</keyword>
<keyword evidence="5 7" id="KW-1133">Transmembrane helix</keyword>
<keyword evidence="6 7" id="KW-0472">Membrane</keyword>
<dbReference type="Gene3D" id="1.10.3720.10">
    <property type="entry name" value="MetI-like"/>
    <property type="match status" value="1"/>
</dbReference>
<keyword evidence="2 7" id="KW-0813">Transport</keyword>
<sequence length="276" mass="30161">MSGPRLAHLMAHLTLVATTVFVLFPYAWMVVTSIKPVADVVSFPIIWWPARPTLDNYAAILADPRFLRSLFNSAVVAIAVTGLSLALSIPAAYGLTRLARRGSRPMLIGILASQFFPPMVFFVPFYIILQTVGLLNTLSGLVFAYLSVTLPICTWMIATSLRDIPVEIEEAARIDGCGDIAMIRRIILPIAAPGVVTAGIFAFVLSWQEYIFALLYTTSERAQTAPVLMFYLLGQHQIDYGRLMAAAVLLSIPIAVPFALIQRLYRSGLTDGGIKG</sequence>
<dbReference type="CDD" id="cd06261">
    <property type="entry name" value="TM_PBP2"/>
    <property type="match status" value="1"/>
</dbReference>
<dbReference type="SUPFAM" id="SSF161098">
    <property type="entry name" value="MetI-like"/>
    <property type="match status" value="1"/>
</dbReference>
<feature type="transmembrane region" description="Helical" evidence="7">
    <location>
        <begin position="107"/>
        <end position="128"/>
    </location>
</feature>
<dbReference type="PANTHER" id="PTHR32243">
    <property type="entry name" value="MALTOSE TRANSPORT SYSTEM PERMEASE-RELATED"/>
    <property type="match status" value="1"/>
</dbReference>
<evidence type="ECO:0000256" key="3">
    <source>
        <dbReference type="ARBA" id="ARBA00022475"/>
    </source>
</evidence>
<name>A0A4D7AZE6_9HYPH</name>
<organism evidence="9 10">
    <name type="scientific">Phreatobacter stygius</name>
    <dbReference type="NCBI Taxonomy" id="1940610"/>
    <lineage>
        <taxon>Bacteria</taxon>
        <taxon>Pseudomonadati</taxon>
        <taxon>Pseudomonadota</taxon>
        <taxon>Alphaproteobacteria</taxon>
        <taxon>Hyphomicrobiales</taxon>
        <taxon>Phreatobacteraceae</taxon>
        <taxon>Phreatobacter</taxon>
    </lineage>
</organism>
<dbReference type="AlphaFoldDB" id="A0A4D7AZE6"/>
<evidence type="ECO:0000256" key="4">
    <source>
        <dbReference type="ARBA" id="ARBA00022692"/>
    </source>
</evidence>
<dbReference type="Pfam" id="PF00528">
    <property type="entry name" value="BPD_transp_1"/>
    <property type="match status" value="1"/>
</dbReference>
<evidence type="ECO:0000313" key="9">
    <source>
        <dbReference type="EMBL" id="QCI66824.1"/>
    </source>
</evidence>
<dbReference type="RefSeq" id="WP_136962263.1">
    <property type="nucleotide sequence ID" value="NZ_CP039690.1"/>
</dbReference>
<dbReference type="PANTHER" id="PTHR32243:SF18">
    <property type="entry name" value="INNER MEMBRANE ABC TRANSPORTER PERMEASE PROTEIN YCJP"/>
    <property type="match status" value="1"/>
</dbReference>
<protein>
    <submittedName>
        <fullName evidence="9">Carbohydrate ABC transporter permease</fullName>
    </submittedName>
</protein>
<dbReference type="InterPro" id="IPR035906">
    <property type="entry name" value="MetI-like_sf"/>
</dbReference>
<feature type="transmembrane region" description="Helical" evidence="7">
    <location>
        <begin position="74"/>
        <end position="95"/>
    </location>
</feature>
<evidence type="ECO:0000256" key="6">
    <source>
        <dbReference type="ARBA" id="ARBA00023136"/>
    </source>
</evidence>
<evidence type="ECO:0000259" key="8">
    <source>
        <dbReference type="PROSITE" id="PS50928"/>
    </source>
</evidence>
<dbReference type="KEGG" id="pstg:E8M01_22815"/>